<dbReference type="RefSeq" id="WP_377095308.1">
    <property type="nucleotide sequence ID" value="NZ_JBHSJM010000001.1"/>
</dbReference>
<evidence type="ECO:0000313" key="2">
    <source>
        <dbReference type="EMBL" id="MFD2276087.1"/>
    </source>
</evidence>
<organism evidence="2 3">
    <name type="scientific">Rubritalea spongiae</name>
    <dbReference type="NCBI Taxonomy" id="430797"/>
    <lineage>
        <taxon>Bacteria</taxon>
        <taxon>Pseudomonadati</taxon>
        <taxon>Verrucomicrobiota</taxon>
        <taxon>Verrucomicrobiia</taxon>
        <taxon>Verrucomicrobiales</taxon>
        <taxon>Rubritaleaceae</taxon>
        <taxon>Rubritalea</taxon>
    </lineage>
</organism>
<dbReference type="EMBL" id="JBHUJC010000019">
    <property type="protein sequence ID" value="MFD2276087.1"/>
    <property type="molecule type" value="Genomic_DNA"/>
</dbReference>
<feature type="transmembrane region" description="Helical" evidence="1">
    <location>
        <begin position="95"/>
        <end position="112"/>
    </location>
</feature>
<keyword evidence="3" id="KW-1185">Reference proteome</keyword>
<reference evidence="3" key="1">
    <citation type="journal article" date="2019" name="Int. J. Syst. Evol. Microbiol.">
        <title>The Global Catalogue of Microorganisms (GCM) 10K type strain sequencing project: providing services to taxonomists for standard genome sequencing and annotation.</title>
        <authorList>
            <consortium name="The Broad Institute Genomics Platform"/>
            <consortium name="The Broad Institute Genome Sequencing Center for Infectious Disease"/>
            <person name="Wu L."/>
            <person name="Ma J."/>
        </authorList>
    </citation>
    <scope>NUCLEOTIDE SEQUENCE [LARGE SCALE GENOMIC DNA]</scope>
    <source>
        <strain evidence="3">JCM 16545</strain>
    </source>
</reference>
<dbReference type="InterPro" id="IPR009937">
    <property type="entry name" value="Phage_holin_3_6"/>
</dbReference>
<sequence length="147" mass="16632">MTDPGSQERDISMKDTINYIKDEGGAYFKTKVELASIEAKEAAEITAKKAKFGGILVFFALFSYILLLVSLIGAFTKLLEGKVHTVEQYIGTWPIVTFGFLILHLLVVFIFLDKLKNVEKVTLFKHTLAELEKDKQWLQQIKSSNKS</sequence>
<keyword evidence="1" id="KW-1133">Transmembrane helix</keyword>
<feature type="transmembrane region" description="Helical" evidence="1">
    <location>
        <begin position="55"/>
        <end position="75"/>
    </location>
</feature>
<protein>
    <submittedName>
        <fullName evidence="2">Phage holin family protein</fullName>
    </submittedName>
</protein>
<evidence type="ECO:0000313" key="3">
    <source>
        <dbReference type="Proteomes" id="UP001597297"/>
    </source>
</evidence>
<dbReference type="Proteomes" id="UP001597297">
    <property type="component" value="Unassembled WGS sequence"/>
</dbReference>
<name>A0ABW5E0G0_9BACT</name>
<comment type="caution">
    <text evidence="2">The sequence shown here is derived from an EMBL/GenBank/DDBJ whole genome shotgun (WGS) entry which is preliminary data.</text>
</comment>
<keyword evidence="1" id="KW-0472">Membrane</keyword>
<gene>
    <name evidence="2" type="ORF">ACFSQZ_06380</name>
</gene>
<evidence type="ECO:0000256" key="1">
    <source>
        <dbReference type="SAM" id="Phobius"/>
    </source>
</evidence>
<accession>A0ABW5E0G0</accession>
<keyword evidence="1" id="KW-0812">Transmembrane</keyword>
<dbReference type="Pfam" id="PF07332">
    <property type="entry name" value="Phage_holin_3_6"/>
    <property type="match status" value="1"/>
</dbReference>
<proteinExistence type="predicted"/>